<dbReference type="KEGG" id="ptkz:JDV02_001214"/>
<organism evidence="2 3">
    <name type="scientific">Purpureocillium takamizusanense</name>
    <dbReference type="NCBI Taxonomy" id="2060973"/>
    <lineage>
        <taxon>Eukaryota</taxon>
        <taxon>Fungi</taxon>
        <taxon>Dikarya</taxon>
        <taxon>Ascomycota</taxon>
        <taxon>Pezizomycotina</taxon>
        <taxon>Sordariomycetes</taxon>
        <taxon>Hypocreomycetidae</taxon>
        <taxon>Hypocreales</taxon>
        <taxon>Ophiocordycipitaceae</taxon>
        <taxon>Purpureocillium</taxon>
    </lineage>
</organism>
<gene>
    <name evidence="2" type="ORF">JDV02_001214</name>
</gene>
<dbReference type="RefSeq" id="XP_047838081.1">
    <property type="nucleotide sequence ID" value="XM_047982119.1"/>
</dbReference>
<dbReference type="OrthoDB" id="10617560at2759"/>
<reference evidence="2" key="1">
    <citation type="submission" date="2021-11" db="EMBL/GenBank/DDBJ databases">
        <title>Purpureocillium_takamizusanense_genome.</title>
        <authorList>
            <person name="Nguyen N.-H."/>
        </authorList>
    </citation>
    <scope>NUCLEOTIDE SEQUENCE</scope>
    <source>
        <strain evidence="2">PT3</strain>
    </source>
</reference>
<sequence length="216" mass="24075">MSAVNRTDVSPVAFPPTPPSASKLEQEFFEKVHSIFVEVHDAKTRREIASAMSLGFFTRKTIQVSTNKLIRRIRSGKDSICPGYFIVLTHLFGKKKLHKQAWYVGFCAEHGDLVRAMPGKSCLTSIPVWQQLKQVKNLRSARPGTDKRQQVLFWIENVDNGNDFPGFDDKGRIDDNAIAGPLMRETGNSAANPMQKMEDTPMTRDTGEISHAVAGA</sequence>
<evidence type="ECO:0000313" key="2">
    <source>
        <dbReference type="EMBL" id="UNI14600.1"/>
    </source>
</evidence>
<evidence type="ECO:0000256" key="1">
    <source>
        <dbReference type="SAM" id="MobiDB-lite"/>
    </source>
</evidence>
<evidence type="ECO:0000313" key="3">
    <source>
        <dbReference type="Proteomes" id="UP000829364"/>
    </source>
</evidence>
<accession>A0A9Q8V688</accession>
<protein>
    <submittedName>
        <fullName evidence="2">Uncharacterized protein</fullName>
    </submittedName>
</protein>
<keyword evidence="3" id="KW-1185">Reference proteome</keyword>
<dbReference type="GeneID" id="72063177"/>
<dbReference type="EMBL" id="CP086354">
    <property type="protein sequence ID" value="UNI14600.1"/>
    <property type="molecule type" value="Genomic_DNA"/>
</dbReference>
<dbReference type="AlphaFoldDB" id="A0A9Q8V688"/>
<feature type="region of interest" description="Disordered" evidence="1">
    <location>
        <begin position="184"/>
        <end position="203"/>
    </location>
</feature>
<name>A0A9Q8V688_9HYPO</name>
<proteinExistence type="predicted"/>
<dbReference type="Proteomes" id="UP000829364">
    <property type="component" value="Chromosome 1"/>
</dbReference>